<name>A0A445N3R8_9BACT</name>
<accession>A0A445N3R8</accession>
<reference evidence="1" key="1">
    <citation type="submission" date="2018-01" db="EMBL/GenBank/DDBJ databases">
        <authorList>
            <person name="Regsiter A."/>
            <person name="William W."/>
        </authorList>
    </citation>
    <scope>NUCLEOTIDE SEQUENCE</scope>
    <source>
        <strain evidence="1">TRIP AH-1</strain>
    </source>
</reference>
<evidence type="ECO:0008006" key="2">
    <source>
        <dbReference type="Google" id="ProtNLM"/>
    </source>
</evidence>
<dbReference type="InterPro" id="IPR009190">
    <property type="entry name" value="DUF1462"/>
</dbReference>
<dbReference type="Gene3D" id="3.40.30.30">
    <property type="entry name" value="Hypothetical protein sa0798"/>
    <property type="match status" value="1"/>
</dbReference>
<dbReference type="InterPro" id="IPR038218">
    <property type="entry name" value="YuzD-like_sp"/>
</dbReference>
<organism evidence="1">
    <name type="scientific">uncultured Desulfobacterium sp</name>
    <dbReference type="NCBI Taxonomy" id="201089"/>
    <lineage>
        <taxon>Bacteria</taxon>
        <taxon>Pseudomonadati</taxon>
        <taxon>Thermodesulfobacteriota</taxon>
        <taxon>Desulfobacteria</taxon>
        <taxon>Desulfobacterales</taxon>
        <taxon>Desulfobacteriaceae</taxon>
        <taxon>Desulfobacterium</taxon>
        <taxon>environmental samples</taxon>
    </lineage>
</organism>
<dbReference type="AlphaFoldDB" id="A0A445N3R8"/>
<dbReference type="EMBL" id="OJIN01000235">
    <property type="protein sequence ID" value="SPD76355.1"/>
    <property type="molecule type" value="Genomic_DNA"/>
</dbReference>
<sequence>MAKDFVVIKVLDLSGGGGGCSCMREHGPELDIIKKQKFEELKEALANAYPGRVSAEYVDLQQSEEEQRTEAGQQLLNNTYPPPIVVIDGEARFAGSIQIDKIIKETGKILNA</sequence>
<gene>
    <name evidence="1" type="ORF">PITCH_A890064</name>
</gene>
<dbReference type="Pfam" id="PF07315">
    <property type="entry name" value="DUF1462"/>
    <property type="match status" value="1"/>
</dbReference>
<protein>
    <recommendedName>
        <fullName evidence="2">Thioredoxin-like fold domain-containing protein</fullName>
    </recommendedName>
</protein>
<evidence type="ECO:0000313" key="1">
    <source>
        <dbReference type="EMBL" id="SPD76355.1"/>
    </source>
</evidence>
<proteinExistence type="predicted"/>